<gene>
    <name evidence="3" type="ORF">IWW39_005480</name>
</gene>
<evidence type="ECO:0000259" key="2">
    <source>
        <dbReference type="Pfam" id="PF13905"/>
    </source>
</evidence>
<organism evidence="3 4">
    <name type="scientific">Coemansia spiralis</name>
    <dbReference type="NCBI Taxonomy" id="417178"/>
    <lineage>
        <taxon>Eukaryota</taxon>
        <taxon>Fungi</taxon>
        <taxon>Fungi incertae sedis</taxon>
        <taxon>Zoopagomycota</taxon>
        <taxon>Kickxellomycotina</taxon>
        <taxon>Kickxellomycetes</taxon>
        <taxon>Kickxellales</taxon>
        <taxon>Kickxellaceae</taxon>
        <taxon>Coemansia</taxon>
    </lineage>
</organism>
<reference evidence="3" key="1">
    <citation type="submission" date="2022-07" db="EMBL/GenBank/DDBJ databases">
        <title>Phylogenomic reconstructions and comparative analyses of Kickxellomycotina fungi.</title>
        <authorList>
            <person name="Reynolds N.K."/>
            <person name="Stajich J.E."/>
            <person name="Barry K."/>
            <person name="Grigoriev I.V."/>
            <person name="Crous P."/>
            <person name="Smith M.E."/>
        </authorList>
    </citation>
    <scope>NUCLEOTIDE SEQUENCE</scope>
    <source>
        <strain evidence="3">CBS 109367</strain>
    </source>
</reference>
<protein>
    <recommendedName>
        <fullName evidence="2">Thioredoxin-like fold domain-containing protein</fullName>
    </recommendedName>
</protein>
<dbReference type="OrthoDB" id="409136at2759"/>
<dbReference type="Pfam" id="PF13905">
    <property type="entry name" value="Thioredoxin_8"/>
    <property type="match status" value="1"/>
</dbReference>
<dbReference type="SUPFAM" id="SSF52833">
    <property type="entry name" value="Thioredoxin-like"/>
    <property type="match status" value="1"/>
</dbReference>
<feature type="region of interest" description="Disordered" evidence="1">
    <location>
        <begin position="1"/>
        <end position="33"/>
    </location>
</feature>
<dbReference type="InterPro" id="IPR012336">
    <property type="entry name" value="Thioredoxin-like_fold"/>
</dbReference>
<dbReference type="InterPro" id="IPR036249">
    <property type="entry name" value="Thioredoxin-like_sf"/>
</dbReference>
<dbReference type="Proteomes" id="UP001151516">
    <property type="component" value="Unassembled WGS sequence"/>
</dbReference>
<name>A0A9W8GF05_9FUNG</name>
<dbReference type="EMBL" id="JANBTX010000286">
    <property type="protein sequence ID" value="KAJ2683473.1"/>
    <property type="molecule type" value="Genomic_DNA"/>
</dbReference>
<evidence type="ECO:0000313" key="4">
    <source>
        <dbReference type="Proteomes" id="UP001151516"/>
    </source>
</evidence>
<sequence length="417" mass="45493">MSVSSVSRASAEHGSGPTGKKHGPLFLPPTPTSPISAGEITGTRQRTMHLSRPSLDAKNTLVPWLPDKSQVPTTPLLSTTTGTQRLRLPKRRTMSSGRSGSSDTVMDVDAASTLARPATASIEGFRHGLDAVVERSSECSVPETLMEETHPFPEEPVIHARGTRSMSAVHGHIALSAPKRGSLCHRLSHSTHHVSGLRVSTSPTLPISTRSRVNSSISIWRGAGERSQQGAGDEESRTEMMIRLSMDASQSRGYRMLLEGDSILSELCVLEDERQRAVSGVQAGFGRKLVGLYFAATWSADCDVFTPLLQAVSSANNDDLVIVHVSADHHPADLARMMVGSGWLCVPWCDKRLRQDLLERMEVSVSELPKLVIVDGSTHHVITTAGRADVERRPLTCVREWRKSRAGLTWWNQAKPW</sequence>
<dbReference type="Gene3D" id="3.40.30.10">
    <property type="entry name" value="Glutaredoxin"/>
    <property type="match status" value="1"/>
</dbReference>
<evidence type="ECO:0000256" key="1">
    <source>
        <dbReference type="SAM" id="MobiDB-lite"/>
    </source>
</evidence>
<dbReference type="GO" id="GO:0031397">
    <property type="term" value="P:negative regulation of protein ubiquitination"/>
    <property type="evidence" value="ECO:0007669"/>
    <property type="project" value="TreeGrafter"/>
</dbReference>
<dbReference type="AlphaFoldDB" id="A0A9W8GF05"/>
<feature type="domain" description="Thioredoxin-like fold" evidence="2">
    <location>
        <begin position="288"/>
        <end position="377"/>
    </location>
</feature>
<dbReference type="PANTHER" id="PTHR46472:SF1">
    <property type="entry name" value="NUCLEOREDOXIN"/>
    <property type="match status" value="1"/>
</dbReference>
<evidence type="ECO:0000313" key="3">
    <source>
        <dbReference type="EMBL" id="KAJ2683473.1"/>
    </source>
</evidence>
<dbReference type="PANTHER" id="PTHR46472">
    <property type="entry name" value="NUCLEOREDOXIN"/>
    <property type="match status" value="1"/>
</dbReference>
<comment type="caution">
    <text evidence="3">The sequence shown here is derived from an EMBL/GenBank/DDBJ whole genome shotgun (WGS) entry which is preliminary data.</text>
</comment>
<dbReference type="GO" id="GO:0005634">
    <property type="term" value="C:nucleus"/>
    <property type="evidence" value="ECO:0007669"/>
    <property type="project" value="TreeGrafter"/>
</dbReference>
<accession>A0A9W8GF05</accession>
<keyword evidence="4" id="KW-1185">Reference proteome</keyword>
<proteinExistence type="predicted"/>
<dbReference type="GO" id="GO:0004791">
    <property type="term" value="F:thioredoxin-disulfide reductase (NADPH) activity"/>
    <property type="evidence" value="ECO:0007669"/>
    <property type="project" value="TreeGrafter"/>
</dbReference>